<evidence type="ECO:0000256" key="1">
    <source>
        <dbReference type="SAM" id="MobiDB-lite"/>
    </source>
</evidence>
<organism evidence="3 4">
    <name type="scientific">Tortispora caseinolytica NRRL Y-17796</name>
    <dbReference type="NCBI Taxonomy" id="767744"/>
    <lineage>
        <taxon>Eukaryota</taxon>
        <taxon>Fungi</taxon>
        <taxon>Dikarya</taxon>
        <taxon>Ascomycota</taxon>
        <taxon>Saccharomycotina</taxon>
        <taxon>Trigonopsidomycetes</taxon>
        <taxon>Trigonopsidales</taxon>
        <taxon>Trigonopsidaceae</taxon>
        <taxon>Tortispora</taxon>
    </lineage>
</organism>
<dbReference type="InterPro" id="IPR023801">
    <property type="entry name" value="His_deacetylse_dom"/>
</dbReference>
<evidence type="ECO:0000259" key="2">
    <source>
        <dbReference type="Pfam" id="PF00850"/>
    </source>
</evidence>
<feature type="domain" description="Histone deacetylase" evidence="2">
    <location>
        <begin position="52"/>
        <end position="396"/>
    </location>
</feature>
<evidence type="ECO:0000313" key="4">
    <source>
        <dbReference type="Proteomes" id="UP000095023"/>
    </source>
</evidence>
<dbReference type="OrthoDB" id="5232919at2759"/>
<protein>
    <recommendedName>
        <fullName evidence="2">Histone deacetylase domain-containing protein</fullName>
    </recommendedName>
</protein>
<dbReference type="PANTHER" id="PTHR47558">
    <property type="entry name" value="HISTONE DEACETYLASE HOS3"/>
    <property type="match status" value="1"/>
</dbReference>
<dbReference type="SUPFAM" id="SSF52768">
    <property type="entry name" value="Arginase/deacetylase"/>
    <property type="match status" value="1"/>
</dbReference>
<dbReference type="GO" id="GO:0045944">
    <property type="term" value="P:positive regulation of transcription by RNA polymerase II"/>
    <property type="evidence" value="ECO:0007669"/>
    <property type="project" value="EnsemblFungi"/>
</dbReference>
<gene>
    <name evidence="3" type="ORF">CANCADRAFT_31830</name>
</gene>
<dbReference type="PRINTS" id="PR01270">
    <property type="entry name" value="HDASUPER"/>
</dbReference>
<feature type="compositionally biased region" description="Basic and acidic residues" evidence="1">
    <location>
        <begin position="584"/>
        <end position="593"/>
    </location>
</feature>
<dbReference type="Pfam" id="PF00850">
    <property type="entry name" value="Hist_deacetyl"/>
    <property type="match status" value="1"/>
</dbReference>
<name>A0A1E4TH20_9ASCO</name>
<dbReference type="EMBL" id="KV453842">
    <property type="protein sequence ID" value="ODV91046.1"/>
    <property type="molecule type" value="Genomic_DNA"/>
</dbReference>
<proteinExistence type="predicted"/>
<dbReference type="AlphaFoldDB" id="A0A1E4TH20"/>
<keyword evidence="4" id="KW-1185">Reference proteome</keyword>
<dbReference type="Proteomes" id="UP000095023">
    <property type="component" value="Unassembled WGS sequence"/>
</dbReference>
<feature type="region of interest" description="Disordered" evidence="1">
    <location>
        <begin position="569"/>
        <end position="598"/>
    </location>
</feature>
<sequence length="610" mass="67474">MSEPVDQVQSALAGLSVATPVPKTLIILSPLSYNHVFSRWWVRSSYLNSIVENPQRLHASSVGIASAVSMYPDQFSVQSSETRVDLKHPPEYVKRVHQDWSKILAQLCEDSPAKLAEGDLEVPDDWHSGDIYLSEGTLSALEGVVGAIEKGVDAIFSSDIKGCFVAIRPPGHHCHPGKPSGFCMINNVHLAIQYAADHHKLTHAVILDFDLHHGDGSQDITWRLSGYDSDEYNSDLASPAKIGYFSLHDINSYPCEPGYTTIDQVKNASICIMAHNLCIWNIHLRSYSSEDEFNQHYSSTYRALIDKAAEYLENASKKTENFKAAVFISAGFDASEWETEAMQRHSVHVPTSYYNRFTKDAFNEVASKYCDGRMLSLLEGGYSDGAISSGVLSHLTGFRNMDWQKEWGSAATVIGLERACKVRPGPSLKKSRAYSSFAQANPGNTPPVVPEWLPNAAELAKTFWKPYEKKPVRSRAKDDLITPPSSTSSTPYHYLRSESRYPSRQQAVPNVPVKATVHIDDSVPSSAGSVPGIEAVDQVVLSSVALPVSAFAEVQPEPSNEFIKRESRAFDSPLAERGNQNIERPVKQEKKPTGDISELVDDLQNLDLQY</sequence>
<dbReference type="GO" id="GO:0005634">
    <property type="term" value="C:nucleus"/>
    <property type="evidence" value="ECO:0007669"/>
    <property type="project" value="TreeGrafter"/>
</dbReference>
<dbReference type="InterPro" id="IPR000286">
    <property type="entry name" value="HDACs"/>
</dbReference>
<accession>A0A1E4TH20</accession>
<dbReference type="InterPro" id="IPR023696">
    <property type="entry name" value="Ureohydrolase_dom_sf"/>
</dbReference>
<reference evidence="4" key="1">
    <citation type="submission" date="2016-02" db="EMBL/GenBank/DDBJ databases">
        <title>Comparative genomics of biotechnologically important yeasts.</title>
        <authorList>
            <consortium name="DOE Joint Genome Institute"/>
            <person name="Riley R."/>
            <person name="Haridas S."/>
            <person name="Wolfe K.H."/>
            <person name="Lopes M.R."/>
            <person name="Hittinger C.T."/>
            <person name="Goker M."/>
            <person name="Salamov A."/>
            <person name="Wisecaver J."/>
            <person name="Long T.M."/>
            <person name="Aerts A.L."/>
            <person name="Barry K."/>
            <person name="Choi C."/>
            <person name="Clum A."/>
            <person name="Coughlan A.Y."/>
            <person name="Deshpande S."/>
            <person name="Douglass A.P."/>
            <person name="Hanson S.J."/>
            <person name="Klenk H.-P."/>
            <person name="Labutti K."/>
            <person name="Lapidus A."/>
            <person name="Lindquist E."/>
            <person name="Lipzen A."/>
            <person name="Meier-Kolthoff J.P."/>
            <person name="Ohm R.A."/>
            <person name="Otillar R.P."/>
            <person name="Pangilinan J."/>
            <person name="Peng Y."/>
            <person name="Rokas A."/>
            <person name="Rosa C.A."/>
            <person name="Scheuner C."/>
            <person name="Sibirny A.A."/>
            <person name="Slot J.C."/>
            <person name="Stielow J.B."/>
            <person name="Sun H."/>
            <person name="Kurtzman C.P."/>
            <person name="Blackwell M."/>
            <person name="Jeffries T.W."/>
            <person name="Grigoriev I.V."/>
        </authorList>
    </citation>
    <scope>NUCLEOTIDE SEQUENCE [LARGE SCALE GENOMIC DNA]</scope>
    <source>
        <strain evidence="4">NRRL Y-17796</strain>
    </source>
</reference>
<evidence type="ECO:0000313" key="3">
    <source>
        <dbReference type="EMBL" id="ODV91046.1"/>
    </source>
</evidence>
<dbReference type="GO" id="GO:0000082">
    <property type="term" value="P:G1/S transition of mitotic cell cycle"/>
    <property type="evidence" value="ECO:0007669"/>
    <property type="project" value="EnsemblFungi"/>
</dbReference>
<dbReference type="PANTHER" id="PTHR47558:SF1">
    <property type="entry name" value="HISTONE DEACETYLASE HOS3"/>
    <property type="match status" value="1"/>
</dbReference>
<dbReference type="InterPro" id="IPR037138">
    <property type="entry name" value="His_deacetylse_dom_sf"/>
</dbReference>
<dbReference type="GO" id="GO:0004407">
    <property type="term" value="F:histone deacetylase activity"/>
    <property type="evidence" value="ECO:0007669"/>
    <property type="project" value="EnsemblFungi"/>
</dbReference>
<dbReference type="InterPro" id="IPR053244">
    <property type="entry name" value="HDAC_HD_type_1"/>
</dbReference>
<dbReference type="Gene3D" id="3.40.800.20">
    <property type="entry name" value="Histone deacetylase domain"/>
    <property type="match status" value="1"/>
</dbReference>